<evidence type="ECO:0000256" key="5">
    <source>
        <dbReference type="ARBA" id="ARBA00022692"/>
    </source>
</evidence>
<dbReference type="AlphaFoldDB" id="A0A6S6T1M3"/>
<keyword evidence="3" id="KW-1003">Cell membrane</keyword>
<dbReference type="InterPro" id="IPR018076">
    <property type="entry name" value="T2SS_GspF_dom"/>
</dbReference>
<dbReference type="InterPro" id="IPR042094">
    <property type="entry name" value="T2SS_GspF_sf"/>
</dbReference>
<evidence type="ECO:0000256" key="4">
    <source>
        <dbReference type="ARBA" id="ARBA00022519"/>
    </source>
</evidence>
<reference evidence="10" key="1">
    <citation type="submission" date="2020-01" db="EMBL/GenBank/DDBJ databases">
        <authorList>
            <person name="Meier V. D."/>
            <person name="Meier V D."/>
        </authorList>
    </citation>
    <scope>NUCLEOTIDE SEQUENCE</scope>
    <source>
        <strain evidence="10">HLG_WM_MAG_06</strain>
    </source>
</reference>
<dbReference type="PANTHER" id="PTHR30012">
    <property type="entry name" value="GENERAL SECRETION PATHWAY PROTEIN"/>
    <property type="match status" value="1"/>
</dbReference>
<accession>A0A6S6T1M3</accession>
<feature type="domain" description="Type II secretion system protein GspF" evidence="9">
    <location>
        <begin position="286"/>
        <end position="405"/>
    </location>
</feature>
<comment type="similarity">
    <text evidence="2">Belongs to the GSP F family.</text>
</comment>
<comment type="subcellular location">
    <subcellularLocation>
        <location evidence="1">Cell inner membrane</location>
        <topology evidence="1">Multi-pass membrane protein</topology>
    </subcellularLocation>
</comment>
<evidence type="ECO:0000259" key="9">
    <source>
        <dbReference type="Pfam" id="PF00482"/>
    </source>
</evidence>
<keyword evidence="4" id="KW-0997">Cell inner membrane</keyword>
<feature type="transmembrane region" description="Helical" evidence="8">
    <location>
        <begin position="386"/>
        <end position="407"/>
    </location>
</feature>
<dbReference type="EMBL" id="CACVAP010000057">
    <property type="protein sequence ID" value="CAA6809082.1"/>
    <property type="molecule type" value="Genomic_DNA"/>
</dbReference>
<feature type="domain" description="Type II secretion system protein GspF" evidence="9">
    <location>
        <begin position="78"/>
        <end position="200"/>
    </location>
</feature>
<dbReference type="Gene3D" id="1.20.81.30">
    <property type="entry name" value="Type II secretion system (T2SS), domain F"/>
    <property type="match status" value="2"/>
</dbReference>
<protein>
    <submittedName>
        <fullName evidence="10">Type II secretion system protein</fullName>
    </submittedName>
</protein>
<dbReference type="GO" id="GO:0015628">
    <property type="term" value="P:protein secretion by the type II secretion system"/>
    <property type="evidence" value="ECO:0007669"/>
    <property type="project" value="TreeGrafter"/>
</dbReference>
<organism evidence="10">
    <name type="scientific">uncultured Sulfurovum sp</name>
    <dbReference type="NCBI Taxonomy" id="269237"/>
    <lineage>
        <taxon>Bacteria</taxon>
        <taxon>Pseudomonadati</taxon>
        <taxon>Campylobacterota</taxon>
        <taxon>Epsilonproteobacteria</taxon>
        <taxon>Campylobacterales</taxon>
        <taxon>Sulfurovaceae</taxon>
        <taxon>Sulfurovum</taxon>
        <taxon>environmental samples</taxon>
    </lineage>
</organism>
<evidence type="ECO:0000256" key="8">
    <source>
        <dbReference type="SAM" id="Phobius"/>
    </source>
</evidence>
<evidence type="ECO:0000256" key="2">
    <source>
        <dbReference type="ARBA" id="ARBA00005745"/>
    </source>
</evidence>
<feature type="transmembrane region" description="Helical" evidence="8">
    <location>
        <begin position="181"/>
        <end position="199"/>
    </location>
</feature>
<dbReference type="PRINTS" id="PR00812">
    <property type="entry name" value="BCTERIALGSPF"/>
</dbReference>
<keyword evidence="6 8" id="KW-1133">Transmembrane helix</keyword>
<keyword evidence="7 8" id="KW-0472">Membrane</keyword>
<evidence type="ECO:0000256" key="1">
    <source>
        <dbReference type="ARBA" id="ARBA00004429"/>
    </source>
</evidence>
<feature type="transmembrane region" description="Helical" evidence="8">
    <location>
        <begin position="230"/>
        <end position="246"/>
    </location>
</feature>
<dbReference type="InterPro" id="IPR003004">
    <property type="entry name" value="GspF/PilC"/>
</dbReference>
<dbReference type="GO" id="GO:0005886">
    <property type="term" value="C:plasma membrane"/>
    <property type="evidence" value="ECO:0007669"/>
    <property type="project" value="UniProtKB-SubCell"/>
</dbReference>
<gene>
    <name evidence="10" type="ORF">HELGO_WM17730</name>
</gene>
<dbReference type="Pfam" id="PF00482">
    <property type="entry name" value="T2SSF"/>
    <property type="match status" value="2"/>
</dbReference>
<keyword evidence="5 8" id="KW-0812">Transmembrane</keyword>
<sequence>MKYFQVTILSKGKKSTEVVEATNKMTAMKIAKKNNPGKIVQKAIETSAPSGAELGNIIGNLKKSFEPKINLNSKIAAIRQIAVMTDAGISIHDAITEVAVNTENPKLKKIYENVASDINAGKSIADSIEPYKEEFGHIAIAMTNLGEKTGNIAGSYAKLANILEDIRDNLKKFKKAIRTPLITFAAMAVAFTILIMVVVPKFKAMFEKFDSALPVPTQILLFLENVLNNYGLYVLGAMILIVYLALRQYKNDEKFKYRVDKILVHPKFYLIHKIIFFSTMHKYTLVFGELVKSGIPVSEALETAVDMVENAYIKEKLLSVNANISRGISLSDAFEQTGLFENMLLQMIRAGETGGQLDSMLGKVTEYYDSRFQDLIDNLAAYIEPIMLFFIAGLVLLMALGIFMPMWDLGKAVK</sequence>
<proteinExistence type="inferred from homology"/>
<evidence type="ECO:0000256" key="7">
    <source>
        <dbReference type="ARBA" id="ARBA00023136"/>
    </source>
</evidence>
<evidence type="ECO:0000313" key="10">
    <source>
        <dbReference type="EMBL" id="CAA6809082.1"/>
    </source>
</evidence>
<evidence type="ECO:0000256" key="6">
    <source>
        <dbReference type="ARBA" id="ARBA00022989"/>
    </source>
</evidence>
<dbReference type="PANTHER" id="PTHR30012:SF4">
    <property type="entry name" value="MSHA BIOGENESIS PROTEIN MSHG"/>
    <property type="match status" value="1"/>
</dbReference>
<name>A0A6S6T1M3_9BACT</name>
<evidence type="ECO:0000256" key="3">
    <source>
        <dbReference type="ARBA" id="ARBA00022475"/>
    </source>
</evidence>
<dbReference type="FunFam" id="1.20.81.30:FF:000001">
    <property type="entry name" value="Type II secretion system protein F"/>
    <property type="match status" value="1"/>
</dbReference>